<dbReference type="GeneID" id="19267875"/>
<dbReference type="KEGG" id="pfy:PFICI_02862"/>
<dbReference type="InParanoid" id="W3XHD7"/>
<evidence type="ECO:0000313" key="2">
    <source>
        <dbReference type="Proteomes" id="UP000030651"/>
    </source>
</evidence>
<reference evidence="2" key="1">
    <citation type="journal article" date="2015" name="BMC Genomics">
        <title>Genomic and transcriptomic analysis of the endophytic fungus Pestalotiopsis fici reveals its lifestyle and high potential for synthesis of natural products.</title>
        <authorList>
            <person name="Wang X."/>
            <person name="Zhang X."/>
            <person name="Liu L."/>
            <person name="Xiang M."/>
            <person name="Wang W."/>
            <person name="Sun X."/>
            <person name="Che Y."/>
            <person name="Guo L."/>
            <person name="Liu G."/>
            <person name="Guo L."/>
            <person name="Wang C."/>
            <person name="Yin W.B."/>
            <person name="Stadler M."/>
            <person name="Zhang X."/>
            <person name="Liu X."/>
        </authorList>
    </citation>
    <scope>NUCLEOTIDE SEQUENCE [LARGE SCALE GENOMIC DNA]</scope>
    <source>
        <strain evidence="2">W106-1 / CGMCC3.15140</strain>
    </source>
</reference>
<keyword evidence="2" id="KW-1185">Reference proteome</keyword>
<dbReference type="HOGENOM" id="CLU_013367_0_0_1"/>
<dbReference type="AlphaFoldDB" id="W3XHD7"/>
<proteinExistence type="predicted"/>
<protein>
    <submittedName>
        <fullName evidence="1">Uncharacterized protein</fullName>
    </submittedName>
</protein>
<dbReference type="eggNOG" id="ENOG502SG99">
    <property type="taxonomic scope" value="Eukaryota"/>
</dbReference>
<dbReference type="RefSeq" id="XP_007829634.1">
    <property type="nucleotide sequence ID" value="XM_007831443.1"/>
</dbReference>
<accession>W3XHD7</accession>
<dbReference type="PANTHER" id="PTHR37535">
    <property type="entry name" value="FLUG DOMAIN PROTEIN"/>
    <property type="match status" value="1"/>
</dbReference>
<dbReference type="PANTHER" id="PTHR37535:SF3">
    <property type="entry name" value="FLUG DOMAIN-CONTAINING PROTEIN"/>
    <property type="match status" value="1"/>
</dbReference>
<sequence>MAPQNRVGKRRTSLFDAINRIEDDSDEQIFALMRQIGESEVASEGFRYHSSATQAVQDRVLKAYEMFLRKLRILPSQEETDQMPEDEKDGIMFPIDENKLLKQLRFFVIFVAQETSGRSADSLSYFALAKYRAALLFWNKQQVGTPNRSLIYNKITESLRYIAKEHGIIKGSLNPNRTEIGLPELRQLIDHDLSTTSYIAVAEGHQLAWCLMRLCCLRPGSIGWTSQDHKRDKKYLVWRDIEIFRGDVAGSFNVTITFRSLKTNFEDLEKANQKAPSLDTVRVTLPSPRSHDHLIFSIPHRLLVIALRRGILAGFDDLDSLLAGTTRQIHFKKQTLDQPVIRAGKARGLGISEDPASAQSLSEYLRTRGAAIGYGEQITSYSIRRRSATDLARQIGRDDARMLMNHDPDSRVLEKYYLNLSGFTDRTSLGLGLTGTEHDQSETLTAENHPLAIGAIGYNNPEAMIKLHGAALNAAMANAMAQHGPITGTSHEKKLTLRRLRYAVKKSLLSDESQKLRETMSTIEHSKRVQMLNNSKMTDLIIETSRLAMEDKAALDDDSNDPLVDEATGFFKEASDHEDSPEEDLESLLVPGDDAVERTVEDEEDGEAMNDSPEILYEILLDGTMSQHQDWKNNPLQYPKCIDDDAVSQKQQV</sequence>
<dbReference type="InterPro" id="IPR021842">
    <property type="entry name" value="DUF3435"/>
</dbReference>
<evidence type="ECO:0000313" key="1">
    <source>
        <dbReference type="EMBL" id="ETS84837.1"/>
    </source>
</evidence>
<dbReference type="OrthoDB" id="4809756at2759"/>
<dbReference type="Pfam" id="PF11917">
    <property type="entry name" value="DUF3435"/>
    <property type="match status" value="1"/>
</dbReference>
<name>W3XHD7_PESFW</name>
<dbReference type="EMBL" id="KI912110">
    <property type="protein sequence ID" value="ETS84837.1"/>
    <property type="molecule type" value="Genomic_DNA"/>
</dbReference>
<organism evidence="1 2">
    <name type="scientific">Pestalotiopsis fici (strain W106-1 / CGMCC3.15140)</name>
    <dbReference type="NCBI Taxonomy" id="1229662"/>
    <lineage>
        <taxon>Eukaryota</taxon>
        <taxon>Fungi</taxon>
        <taxon>Dikarya</taxon>
        <taxon>Ascomycota</taxon>
        <taxon>Pezizomycotina</taxon>
        <taxon>Sordariomycetes</taxon>
        <taxon>Xylariomycetidae</taxon>
        <taxon>Amphisphaeriales</taxon>
        <taxon>Sporocadaceae</taxon>
        <taxon>Pestalotiopsis</taxon>
    </lineage>
</organism>
<dbReference type="Proteomes" id="UP000030651">
    <property type="component" value="Unassembled WGS sequence"/>
</dbReference>
<gene>
    <name evidence="1" type="ORF">PFICI_02862</name>
</gene>